<dbReference type="Pfam" id="PF13193">
    <property type="entry name" value="AMP-binding_C"/>
    <property type="match status" value="1"/>
</dbReference>
<dbReference type="InterPro" id="IPR023213">
    <property type="entry name" value="CAT-like_dom_sf"/>
</dbReference>
<dbReference type="PROSITE" id="PS00455">
    <property type="entry name" value="AMP_BINDING"/>
    <property type="match status" value="1"/>
</dbReference>
<dbReference type="InterPro" id="IPR020806">
    <property type="entry name" value="PKS_PP-bd"/>
</dbReference>
<dbReference type="InterPro" id="IPR001242">
    <property type="entry name" value="Condensation_dom"/>
</dbReference>
<dbReference type="CDD" id="cd12116">
    <property type="entry name" value="A_NRPS_Ta1_like"/>
    <property type="match status" value="1"/>
</dbReference>
<dbReference type="GO" id="GO:0043041">
    <property type="term" value="P:amino acid activation for nonribosomal peptide biosynthetic process"/>
    <property type="evidence" value="ECO:0007669"/>
    <property type="project" value="TreeGrafter"/>
</dbReference>
<keyword evidence="5" id="KW-0443">Lipid metabolism</keyword>
<dbReference type="PANTHER" id="PTHR45527:SF1">
    <property type="entry name" value="FATTY ACID SYNTHASE"/>
    <property type="match status" value="1"/>
</dbReference>
<dbReference type="EMBL" id="JAENII010000018">
    <property type="protein sequence ID" value="MBK1828813.1"/>
    <property type="molecule type" value="Genomic_DNA"/>
</dbReference>
<evidence type="ECO:0000313" key="7">
    <source>
        <dbReference type="EMBL" id="MBK1828813.1"/>
    </source>
</evidence>
<organism evidence="7 8">
    <name type="scientific">Haloferula rosea</name>
    <dbReference type="NCBI Taxonomy" id="490093"/>
    <lineage>
        <taxon>Bacteria</taxon>
        <taxon>Pseudomonadati</taxon>
        <taxon>Verrucomicrobiota</taxon>
        <taxon>Verrucomicrobiia</taxon>
        <taxon>Verrucomicrobiales</taxon>
        <taxon>Verrucomicrobiaceae</taxon>
        <taxon>Haloferula</taxon>
    </lineage>
</organism>
<evidence type="ECO:0000313" key="8">
    <source>
        <dbReference type="Proteomes" id="UP000658278"/>
    </source>
</evidence>
<comment type="caution">
    <text evidence="7">The sequence shown here is derived from an EMBL/GenBank/DDBJ whole genome shotgun (WGS) entry which is preliminary data.</text>
</comment>
<dbReference type="InterPro" id="IPR040097">
    <property type="entry name" value="FAAL/FAAC"/>
</dbReference>
<dbReference type="SUPFAM" id="SSF56801">
    <property type="entry name" value="Acetyl-CoA synthetase-like"/>
    <property type="match status" value="2"/>
</dbReference>
<dbReference type="Pfam" id="PF00975">
    <property type="entry name" value="Thioesterase"/>
    <property type="match status" value="1"/>
</dbReference>
<dbReference type="InterPro" id="IPR020845">
    <property type="entry name" value="AMP-binding_CS"/>
</dbReference>
<keyword evidence="2" id="KW-0596">Phosphopantetheine</keyword>
<dbReference type="PROSITE" id="PS50075">
    <property type="entry name" value="CARRIER"/>
    <property type="match status" value="2"/>
</dbReference>
<dbReference type="PANTHER" id="PTHR45527">
    <property type="entry name" value="NONRIBOSOMAL PEPTIDE SYNTHETASE"/>
    <property type="match status" value="1"/>
</dbReference>
<dbReference type="GO" id="GO:0071766">
    <property type="term" value="P:Actinobacterium-type cell wall biogenesis"/>
    <property type="evidence" value="ECO:0007669"/>
    <property type="project" value="UniProtKB-ARBA"/>
</dbReference>
<keyword evidence="3" id="KW-0597">Phosphoprotein</keyword>
<keyword evidence="4" id="KW-0276">Fatty acid metabolism</keyword>
<dbReference type="InterPro" id="IPR001031">
    <property type="entry name" value="Thioesterase"/>
</dbReference>
<dbReference type="FunFam" id="3.40.50.12780:FF:000013">
    <property type="entry name" value="Long-chain-fatty-acid--AMP ligase FadD32"/>
    <property type="match status" value="1"/>
</dbReference>
<dbReference type="Gene3D" id="3.40.50.980">
    <property type="match status" value="2"/>
</dbReference>
<dbReference type="Gene3D" id="3.40.50.12780">
    <property type="entry name" value="N-terminal domain of ligase-like"/>
    <property type="match status" value="1"/>
</dbReference>
<dbReference type="NCBIfam" id="TIGR01733">
    <property type="entry name" value="AA-adenyl-dom"/>
    <property type="match status" value="1"/>
</dbReference>
<dbReference type="GO" id="GO:0003824">
    <property type="term" value="F:catalytic activity"/>
    <property type="evidence" value="ECO:0007669"/>
    <property type="project" value="InterPro"/>
</dbReference>
<keyword evidence="8" id="KW-1185">Reference proteome</keyword>
<dbReference type="Gene3D" id="2.30.38.10">
    <property type="entry name" value="Luciferase, Domain 3"/>
    <property type="match status" value="1"/>
</dbReference>
<dbReference type="Pfam" id="PF00668">
    <property type="entry name" value="Condensation"/>
    <property type="match status" value="1"/>
</dbReference>
<evidence type="ECO:0000256" key="3">
    <source>
        <dbReference type="ARBA" id="ARBA00022553"/>
    </source>
</evidence>
<evidence type="ECO:0000259" key="6">
    <source>
        <dbReference type="PROSITE" id="PS50075"/>
    </source>
</evidence>
<dbReference type="InterPro" id="IPR045851">
    <property type="entry name" value="AMP-bd_C_sf"/>
</dbReference>
<comment type="similarity">
    <text evidence="1">Belongs to the ATP-dependent AMP-binding enzyme family.</text>
</comment>
<dbReference type="CDD" id="cd19531">
    <property type="entry name" value="LCL_NRPS-like"/>
    <property type="match status" value="1"/>
</dbReference>
<dbReference type="GO" id="GO:0044550">
    <property type="term" value="P:secondary metabolite biosynthetic process"/>
    <property type="evidence" value="ECO:0007669"/>
    <property type="project" value="TreeGrafter"/>
</dbReference>
<dbReference type="InterPro" id="IPR025110">
    <property type="entry name" value="AMP-bd_C"/>
</dbReference>
<dbReference type="Proteomes" id="UP000658278">
    <property type="component" value="Unassembled WGS sequence"/>
</dbReference>
<feature type="domain" description="Carrier" evidence="6">
    <location>
        <begin position="1578"/>
        <end position="1653"/>
    </location>
</feature>
<dbReference type="RefSeq" id="WP_200282962.1">
    <property type="nucleotide sequence ID" value="NZ_JAENII010000018.1"/>
</dbReference>
<reference evidence="7" key="1">
    <citation type="submission" date="2021-01" db="EMBL/GenBank/DDBJ databases">
        <title>Modified the classification status of verrucomicrobia.</title>
        <authorList>
            <person name="Feng X."/>
        </authorList>
    </citation>
    <scope>NUCLEOTIDE SEQUENCE</scope>
    <source>
        <strain evidence="7">KCTC 22201</strain>
    </source>
</reference>
<feature type="domain" description="Carrier" evidence="6">
    <location>
        <begin position="551"/>
        <end position="626"/>
    </location>
</feature>
<dbReference type="GO" id="GO:0005737">
    <property type="term" value="C:cytoplasm"/>
    <property type="evidence" value="ECO:0007669"/>
    <property type="project" value="TreeGrafter"/>
</dbReference>
<gene>
    <name evidence="7" type="ORF">JIN81_17390</name>
</gene>
<dbReference type="SUPFAM" id="SSF52777">
    <property type="entry name" value="CoA-dependent acyltransferases"/>
    <property type="match status" value="2"/>
</dbReference>
<evidence type="ECO:0000256" key="5">
    <source>
        <dbReference type="ARBA" id="ARBA00023098"/>
    </source>
</evidence>
<dbReference type="InterPro" id="IPR010071">
    <property type="entry name" value="AA_adenyl_dom"/>
</dbReference>
<dbReference type="GO" id="GO:0006631">
    <property type="term" value="P:fatty acid metabolic process"/>
    <property type="evidence" value="ECO:0007669"/>
    <property type="project" value="UniProtKB-KW"/>
</dbReference>
<dbReference type="SUPFAM" id="SSF53474">
    <property type="entry name" value="alpha/beta-Hydrolases"/>
    <property type="match status" value="1"/>
</dbReference>
<accession>A0A934VCU3</accession>
<sequence length="1935" mass="213299">MARAPSQAGSQRFPSAALISDFLRQRAGETPEALAFRFLHDGEGEAQQVSYSDLMQSSESVAAALLDRQVHGEPVLIATRPGPTFLSSLFGVWAAGAVAVPAYPAQGSRHRARLEAIRNDSGATFCLGTSPERPIEGLTFLDPSQLPRREVNPYAPKNGNLPCLLQYTSGSTASPKGVVLRHETLSAHLDRIHEALLPQELESILTWLPPYHDMGLVLKLLYSIRAGLPLTWMAPDHFVQRPGRWLEAIDRYRATMSGGPNFAFEWCLRSMTEEDIHSLDLSCWRIAPVGAERVRRDTLERFAKRFEPSGFNATALSPGYGLAEATLVVTSHLFGPGERWHHSKCDPAQVSCGKCIDGTRIRIVDQETRSELPDGRTGEIEIASESLADGYWKKPEISASAFSNGWLRSGDLGFVEDGNLHVVGRIKDLIIVDGVNVSAEDIETAVIATNPQLVAMGAFPIDTTRGERIGLAIELGRLGGDQQARFCARVRAEMAESGGFPVERILLIRPGLLPRTTSGKIQRHAIQRAFVEGKLPVLFDDGAPTTPTLSPRKKPALDALIEAVQEVTGHTDVRPEDKLPDLAVSSIDVTRIIALVRESTGVVLKHPDVFDATDLRSLSDKIEERHPELPFQEIAPGSGRNSGRISHSQERMAFLNRMDPSSAAYHVFGALELRGPLDVGCLEKAYQHFLSCHPILRTRSSEHDGQPVMHFDRPTMPITKHSGEVNEVLTQLAKRPFNLAEEPPIRVCLIDAGTNLHLLGLCAHHIVADGWSARILATELAKNYEIYRSGGTPETPTTDPDFIDYAAWQRKRIDDGAADTQIDYWKAHLDGHSGRLELVTDFNRPPNVSSDGSAVLQDLSPDLEQAITKLARECRTTPFVVKFAAWLMLLRGHRGGNDLVSAVPVANRHHAITGHLVGTLVNTLPLRVILDEQERFTDLLERVRSASFDMQENQEAPFERIIEAVNPTRFRDRAPIAQVMFDHQELAVPHRWAEDIECNPLLVHRGAVQFDLSLISFRLPGRTQLVFEYRSDLFRRETAEVMLERYLTLLDAACKSPRTRVGRLGMLSDADQRQLAAFTNGPHRSGFTKRTTLDLILLRASEHPERSAFLTPDGSLSYEDLAKRSDALATGLRSRGVGRGDRVALLIDRTIDLPCVLLAIWKCGAAYLPLDPKNPAGRISLILEDQQPIQVLASAALQDRLPKKVKVIDFGESLFKNPATRNETPLPADPAYILYTSGSTGKPKGVVVPHSALSNFLLSMAETPGFGEGEKLLAVTTVSFDISGLELFLPLVCGGTVDLVSSQIARDAPALLDRLRESDPHVMQATPATWRMLIDAGWGGSDKLKILCGGEALDLPLAQKLLPLGAELWNMYGPTETTIWSTVWKVPETVEHITIGKPIANTFIEILDPTNQPTPPGLPGELFIGGDGLATGYWQREELTAARFVEIRGKRLYRTGDLAKWLGNGEIECLGRTDDQVKVRGFRIELGEIDNAILSHPEIEEAATVLIGDRLVGYIRSSSEVDTGNLSDRLRSILPDYMVPSPLIPLNTFPLTASGKIDRKDLASRPLPEVESPHQSQLTKDPLVHELTRLWANVLGIKRVAPDDNFFDLGGHSLLAARLATVAGRETGLEIPLDWLFDRPTPAGMANRLRSDSSADLERPRAITLSSESGGTPLFWVHTLVDGGMGLLPYRETANMLSDVTTSYGIAEGTKTFDSLTEIAAAHVKSIRAVQPHGPYRLAGFCFGGNVAAEIASQLADDGETIELLILLESSPPRTATEPGWWLNPNNWRHLLARLPGRLGSLAGRDPASLVRRLRIKRRAASSKVEQLVTKGNHIPDIRGVLDLELLDEDSRKRATHHWEALHRHEPRLPTAERLVLIRAFDEGWLPRDPNLGWKPPTPFEIHAVSGRHEEFLRNHSAREVATVLRGLFSKEDTH</sequence>
<evidence type="ECO:0000256" key="1">
    <source>
        <dbReference type="ARBA" id="ARBA00006432"/>
    </source>
</evidence>
<dbReference type="InterPro" id="IPR009081">
    <property type="entry name" value="PP-bd_ACP"/>
</dbReference>
<dbReference type="GO" id="GO:0031177">
    <property type="term" value="F:phosphopantetheine binding"/>
    <property type="evidence" value="ECO:0007669"/>
    <property type="project" value="InterPro"/>
</dbReference>
<dbReference type="GO" id="GO:0008610">
    <property type="term" value="P:lipid biosynthetic process"/>
    <property type="evidence" value="ECO:0007669"/>
    <property type="project" value="InterPro"/>
</dbReference>
<protein>
    <submittedName>
        <fullName evidence="7">Amino acid adenylation domain-containing protein</fullName>
    </submittedName>
</protein>
<dbReference type="InterPro" id="IPR036736">
    <property type="entry name" value="ACP-like_sf"/>
</dbReference>
<name>A0A934VCU3_9BACT</name>
<dbReference type="FunFam" id="3.40.50.980:FF:000001">
    <property type="entry name" value="Non-ribosomal peptide synthetase"/>
    <property type="match status" value="1"/>
</dbReference>
<evidence type="ECO:0000256" key="4">
    <source>
        <dbReference type="ARBA" id="ARBA00022832"/>
    </source>
</evidence>
<dbReference type="Pfam" id="PF00501">
    <property type="entry name" value="AMP-binding"/>
    <property type="match status" value="2"/>
</dbReference>
<evidence type="ECO:0000256" key="2">
    <source>
        <dbReference type="ARBA" id="ARBA00022450"/>
    </source>
</evidence>
<dbReference type="SMART" id="SM00823">
    <property type="entry name" value="PKS_PP"/>
    <property type="match status" value="2"/>
</dbReference>
<dbReference type="Gene3D" id="3.40.50.1820">
    <property type="entry name" value="alpha/beta hydrolase"/>
    <property type="match status" value="1"/>
</dbReference>
<dbReference type="InterPro" id="IPR029058">
    <property type="entry name" value="AB_hydrolase_fold"/>
</dbReference>
<dbReference type="InterPro" id="IPR000873">
    <property type="entry name" value="AMP-dep_synth/lig_dom"/>
</dbReference>
<dbReference type="Gene3D" id="1.10.1200.10">
    <property type="entry name" value="ACP-like"/>
    <property type="match status" value="2"/>
</dbReference>
<dbReference type="SUPFAM" id="SSF47336">
    <property type="entry name" value="ACP-like"/>
    <property type="match status" value="2"/>
</dbReference>
<dbReference type="InterPro" id="IPR042099">
    <property type="entry name" value="ANL_N_sf"/>
</dbReference>
<proteinExistence type="inferred from homology"/>
<dbReference type="CDD" id="cd05931">
    <property type="entry name" value="FAAL"/>
    <property type="match status" value="1"/>
</dbReference>
<dbReference type="Pfam" id="PF00550">
    <property type="entry name" value="PP-binding"/>
    <property type="match status" value="2"/>
</dbReference>
<dbReference type="Gene3D" id="3.30.300.30">
    <property type="match status" value="2"/>
</dbReference>
<dbReference type="Gene3D" id="3.30.559.30">
    <property type="entry name" value="Nonribosomal peptide synthetase, condensation domain"/>
    <property type="match status" value="1"/>
</dbReference>
<dbReference type="Gene3D" id="3.30.559.10">
    <property type="entry name" value="Chloramphenicol acetyltransferase-like domain"/>
    <property type="match status" value="1"/>
</dbReference>